<feature type="transmembrane region" description="Helical" evidence="1">
    <location>
        <begin position="45"/>
        <end position="71"/>
    </location>
</feature>
<protein>
    <submittedName>
        <fullName evidence="2">Uncharacterized protein</fullName>
    </submittedName>
</protein>
<keyword evidence="1" id="KW-0472">Membrane</keyword>
<dbReference type="OrthoDB" id="7693378at2"/>
<keyword evidence="1" id="KW-1133">Transmembrane helix</keyword>
<gene>
    <name evidence="2" type="ORF">FBT96_06450</name>
</gene>
<name>A0A4U1JTM0_RHOCA</name>
<comment type="caution">
    <text evidence="2">The sequence shown here is derived from an EMBL/GenBank/DDBJ whole genome shotgun (WGS) entry which is preliminary data.</text>
</comment>
<evidence type="ECO:0000313" key="3">
    <source>
        <dbReference type="Proteomes" id="UP000310597"/>
    </source>
</evidence>
<feature type="transmembrane region" description="Helical" evidence="1">
    <location>
        <begin position="12"/>
        <end position="33"/>
    </location>
</feature>
<dbReference type="Proteomes" id="UP000310597">
    <property type="component" value="Unassembled WGS sequence"/>
</dbReference>
<organism evidence="2 3">
    <name type="scientific">Rhodobacter capsulatus</name>
    <name type="common">Rhodopseudomonas capsulata</name>
    <dbReference type="NCBI Taxonomy" id="1061"/>
    <lineage>
        <taxon>Bacteria</taxon>
        <taxon>Pseudomonadati</taxon>
        <taxon>Pseudomonadota</taxon>
        <taxon>Alphaproteobacteria</taxon>
        <taxon>Rhodobacterales</taxon>
        <taxon>Rhodobacter group</taxon>
        <taxon>Rhodobacter</taxon>
    </lineage>
</organism>
<reference evidence="2 3" key="1">
    <citation type="submission" date="2019-04" db="EMBL/GenBank/DDBJ databases">
        <title>Draft Whole-Genome sequence of the purple photosynthetic bacterium Rhodobacter capsulatus SP108 with an indigenous class A beta-lactamase.</title>
        <authorList>
            <person name="Robertson S."/>
            <person name="Meyer T.E."/>
            <person name="Kyndt J.A."/>
        </authorList>
    </citation>
    <scope>NUCLEOTIDE SEQUENCE [LARGE SCALE GENOMIC DNA]</scope>
    <source>
        <strain evidence="2 3">SP108</strain>
    </source>
</reference>
<accession>A0A4U1JTM0</accession>
<proteinExistence type="predicted"/>
<evidence type="ECO:0000256" key="1">
    <source>
        <dbReference type="SAM" id="Phobius"/>
    </source>
</evidence>
<dbReference type="EMBL" id="SWJZ01000019">
    <property type="protein sequence ID" value="TKD22501.1"/>
    <property type="molecule type" value="Genomic_DNA"/>
</dbReference>
<dbReference type="RefSeq" id="WP_136905502.1">
    <property type="nucleotide sequence ID" value="NZ_SWJZ01000019.1"/>
</dbReference>
<sequence>MRIVVWGMEIQMDSTAVLFFVLVIFLFWISIWVPATMAAERGRSVFGWLLLTLFFSPMITIIALLVLGPTVEKALERLNRR</sequence>
<keyword evidence="1" id="KW-0812">Transmembrane</keyword>
<dbReference type="AlphaFoldDB" id="A0A4U1JTM0"/>
<evidence type="ECO:0000313" key="2">
    <source>
        <dbReference type="EMBL" id="TKD22501.1"/>
    </source>
</evidence>